<feature type="compositionally biased region" description="Basic and acidic residues" evidence="1">
    <location>
        <begin position="134"/>
        <end position="150"/>
    </location>
</feature>
<evidence type="ECO:0000313" key="3">
    <source>
        <dbReference type="EMBL" id="KYK54984.1"/>
    </source>
</evidence>
<evidence type="ECO:0000313" key="4">
    <source>
        <dbReference type="Proteomes" id="UP000076580"/>
    </source>
</evidence>
<dbReference type="GeneID" id="63719588"/>
<organism evidence="3 4">
    <name type="scientific">Drechmeria coniospora</name>
    <name type="common">Nematophagous fungus</name>
    <name type="synonym">Meria coniospora</name>
    <dbReference type="NCBI Taxonomy" id="98403"/>
    <lineage>
        <taxon>Eukaryota</taxon>
        <taxon>Fungi</taxon>
        <taxon>Dikarya</taxon>
        <taxon>Ascomycota</taxon>
        <taxon>Pezizomycotina</taxon>
        <taxon>Sordariomycetes</taxon>
        <taxon>Hypocreomycetidae</taxon>
        <taxon>Hypocreales</taxon>
        <taxon>Ophiocordycipitaceae</taxon>
        <taxon>Drechmeria</taxon>
    </lineage>
</organism>
<dbReference type="InParanoid" id="A0A151GD56"/>
<feature type="region of interest" description="Disordered" evidence="1">
    <location>
        <begin position="173"/>
        <end position="214"/>
    </location>
</feature>
<evidence type="ECO:0000256" key="2">
    <source>
        <dbReference type="SAM" id="SignalP"/>
    </source>
</evidence>
<keyword evidence="2" id="KW-0732">Signal</keyword>
<proteinExistence type="predicted"/>
<gene>
    <name evidence="3" type="ORF">DCS_06945</name>
</gene>
<feature type="region of interest" description="Disordered" evidence="1">
    <location>
        <begin position="134"/>
        <end position="161"/>
    </location>
</feature>
<name>A0A151GD56_DRECN</name>
<comment type="caution">
    <text evidence="3">The sequence shown here is derived from an EMBL/GenBank/DDBJ whole genome shotgun (WGS) entry which is preliminary data.</text>
</comment>
<sequence>MPSLSAFALVAAAALPLVNAAPHKREVLADTIGPAPYRNLPPLGDAESVDLDLSSFKAFNIPENTDKYKCHATCGILIRVSAVKKDACHHPWALPLASYCFGPCPDADKSSQYSTATKFRDECNFDLGRAAREAKFEPPVTPKDDEKDIKGQTLTAETPPSRAALDAAVAMPKVTKDERNTNGAPVTLPADGVTSRFSGSDSSTNTTGGASPSAPTAALIPVTAAAAPKSMAFSTALVVAALGIVAMY</sequence>
<feature type="compositionally biased region" description="Low complexity" evidence="1">
    <location>
        <begin position="198"/>
        <end position="214"/>
    </location>
</feature>
<feature type="chain" id="PRO_5007580425" evidence="2">
    <location>
        <begin position="21"/>
        <end position="248"/>
    </location>
</feature>
<dbReference type="RefSeq" id="XP_040654336.1">
    <property type="nucleotide sequence ID" value="XM_040804232.1"/>
</dbReference>
<protein>
    <submittedName>
        <fullName evidence="3">Uncharacterized protein</fullName>
    </submittedName>
</protein>
<keyword evidence="4" id="KW-1185">Reference proteome</keyword>
<dbReference type="EMBL" id="LAYC01000003">
    <property type="protein sequence ID" value="KYK54984.1"/>
    <property type="molecule type" value="Genomic_DNA"/>
</dbReference>
<dbReference type="AlphaFoldDB" id="A0A151GD56"/>
<evidence type="ECO:0000256" key="1">
    <source>
        <dbReference type="SAM" id="MobiDB-lite"/>
    </source>
</evidence>
<feature type="signal peptide" evidence="2">
    <location>
        <begin position="1"/>
        <end position="20"/>
    </location>
</feature>
<accession>A0A151GD56</accession>
<reference evidence="3 4" key="1">
    <citation type="journal article" date="2016" name="Sci. Rep.">
        <title>Insights into Adaptations to a Near-Obligate Nematode Endoparasitic Lifestyle from the Finished Genome of Drechmeria coniospora.</title>
        <authorList>
            <person name="Zhang L."/>
            <person name="Zhou Z."/>
            <person name="Guo Q."/>
            <person name="Fokkens L."/>
            <person name="Miskei M."/>
            <person name="Pocsi I."/>
            <person name="Zhang W."/>
            <person name="Chen M."/>
            <person name="Wang L."/>
            <person name="Sun Y."/>
            <person name="Donzelli B.G."/>
            <person name="Gibson D.M."/>
            <person name="Nelson D.R."/>
            <person name="Luo J.G."/>
            <person name="Rep M."/>
            <person name="Liu H."/>
            <person name="Yang S."/>
            <person name="Wang J."/>
            <person name="Krasnoff S.B."/>
            <person name="Xu Y."/>
            <person name="Molnar I."/>
            <person name="Lin M."/>
        </authorList>
    </citation>
    <scope>NUCLEOTIDE SEQUENCE [LARGE SCALE GENOMIC DNA]</scope>
    <source>
        <strain evidence="3 4">ARSEF 6962</strain>
    </source>
</reference>
<dbReference type="Proteomes" id="UP000076580">
    <property type="component" value="Chromosome 03"/>
</dbReference>